<sequence length="134" mass="15156">MATKTKKAHTAELVKLSAELPALIDALEVEIETVTQRMAALKKAGLIYASEHWRKDAEGNPKYFYLLYPQQPGEPRKREYVGCDADRIEEARAGIARAKEYDECGAVLAGLNSRVHHVIQAMQDARRYLTGKRW</sequence>
<protein>
    <submittedName>
        <fullName evidence="1">Uncharacterized protein</fullName>
    </submittedName>
</protein>
<name>A0A1T1NZ76_9XANT</name>
<proteinExistence type="predicted"/>
<dbReference type="AlphaFoldDB" id="A0A1T1NZ76"/>
<gene>
    <name evidence="1" type="ORF">Xmlh_13080</name>
</gene>
<evidence type="ECO:0000313" key="2">
    <source>
        <dbReference type="Proteomes" id="UP000190559"/>
    </source>
</evidence>
<comment type="caution">
    <text evidence="1">The sequence shown here is derived from an EMBL/GenBank/DDBJ whole genome shotgun (WGS) entry which is preliminary data.</text>
</comment>
<organism evidence="1 2">
    <name type="scientific">Xanthomonas axonopodis pv. melhusii</name>
    <dbReference type="NCBI Taxonomy" id="487834"/>
    <lineage>
        <taxon>Bacteria</taxon>
        <taxon>Pseudomonadati</taxon>
        <taxon>Pseudomonadota</taxon>
        <taxon>Gammaproteobacteria</taxon>
        <taxon>Lysobacterales</taxon>
        <taxon>Lysobacteraceae</taxon>
        <taxon>Xanthomonas</taxon>
    </lineage>
</organism>
<reference evidence="1 2" key="1">
    <citation type="submission" date="2015-12" db="EMBL/GenBank/DDBJ databases">
        <authorList>
            <person name="Shamseldin A."/>
            <person name="Moawad H."/>
            <person name="Abd El-Rahim W.M."/>
            <person name="Sadowsky M.J."/>
        </authorList>
    </citation>
    <scope>NUCLEOTIDE SEQUENCE [LARGE SCALE GENOMIC DNA]</scope>
    <source>
        <strain evidence="1 2">LMG9050</strain>
    </source>
</reference>
<dbReference type="RefSeq" id="WP_043298234.1">
    <property type="nucleotide sequence ID" value="NZ_LOJW01000028.1"/>
</dbReference>
<dbReference type="Proteomes" id="UP000190559">
    <property type="component" value="Unassembled WGS sequence"/>
</dbReference>
<dbReference type="EMBL" id="LOJW01000028">
    <property type="protein sequence ID" value="OOW68670.1"/>
    <property type="molecule type" value="Genomic_DNA"/>
</dbReference>
<evidence type="ECO:0000313" key="1">
    <source>
        <dbReference type="EMBL" id="OOW68670.1"/>
    </source>
</evidence>
<accession>A0A1T1NZ76</accession>